<reference evidence="3" key="1">
    <citation type="submission" date="2025-08" db="UniProtKB">
        <authorList>
            <consortium name="RefSeq"/>
        </authorList>
    </citation>
    <scope>IDENTIFICATION</scope>
</reference>
<dbReference type="KEGG" id="osn:115219681"/>
<evidence type="ECO:0000313" key="3">
    <source>
        <dbReference type="RefSeq" id="XP_029645717.1"/>
    </source>
</evidence>
<organism evidence="2 3">
    <name type="scientific">Octopus sinensis</name>
    <name type="common">East Asian common octopus</name>
    <dbReference type="NCBI Taxonomy" id="2607531"/>
    <lineage>
        <taxon>Eukaryota</taxon>
        <taxon>Metazoa</taxon>
        <taxon>Spiralia</taxon>
        <taxon>Lophotrochozoa</taxon>
        <taxon>Mollusca</taxon>
        <taxon>Cephalopoda</taxon>
        <taxon>Coleoidea</taxon>
        <taxon>Octopodiformes</taxon>
        <taxon>Octopoda</taxon>
        <taxon>Incirrata</taxon>
        <taxon>Octopodidae</taxon>
        <taxon>Octopus</taxon>
    </lineage>
</organism>
<feature type="region of interest" description="Disordered" evidence="1">
    <location>
        <begin position="88"/>
        <end position="113"/>
    </location>
</feature>
<proteinExistence type="predicted"/>
<name>A0A6P7T634_9MOLL</name>
<dbReference type="RefSeq" id="XP_029645717.1">
    <property type="nucleotide sequence ID" value="XM_029789857.1"/>
</dbReference>
<protein>
    <submittedName>
        <fullName evidence="3">Coiled-coil domain-containing protein 113-like</fullName>
    </submittedName>
</protein>
<dbReference type="Proteomes" id="UP000515154">
    <property type="component" value="Linkage group LG15"/>
</dbReference>
<keyword evidence="2" id="KW-1185">Reference proteome</keyword>
<evidence type="ECO:0000313" key="2">
    <source>
        <dbReference type="Proteomes" id="UP000515154"/>
    </source>
</evidence>
<dbReference type="AlphaFoldDB" id="A0A6P7T634"/>
<gene>
    <name evidence="3" type="primary">LOC115219681</name>
</gene>
<feature type="compositionally biased region" description="Low complexity" evidence="1">
    <location>
        <begin position="88"/>
        <end position="98"/>
    </location>
</feature>
<accession>A0A6P7T634</accession>
<feature type="compositionally biased region" description="Polar residues" evidence="1">
    <location>
        <begin position="99"/>
        <end position="113"/>
    </location>
</feature>
<evidence type="ECO:0000256" key="1">
    <source>
        <dbReference type="SAM" id="MobiDB-lite"/>
    </source>
</evidence>
<sequence length="403" mass="47360">MKKLPSNIRTIFPALASNLNDIDIGEAGHEDIQTLKSKRKRMWLIGALSFMAMEDLTEKVKETEKRNRLLSTETTMFEKYLEDKLHASGSGASDDSSSVFGSQTVAKSQPTSPAPFTQGIIGVARKVSTLTTEQKLLVARYYIMALKEELKLSKRTSQHFIALNLALIENYNETLAEIPLERRELEMEFGSLVKQNGKISFLRKWQKYVATKDTKRESLICLIKLRNISLVNKIKKQIMIKKYRDEVDPIEFYSKWTEKKTLIEEIHSLNKQKSRLRRALVPIERYTYEKKQELEKDVKQGEEFRQKILRESHSLAYLLNKQRNDEIGETFEKAKNERLRELFENYRVPSILEYIVLVKDNKEWRELIEKWKQKVRVAEMVYKGNVKKWNSIVLDDRKYKLKI</sequence>